<accession>A0A1F4TKH9</accession>
<dbReference type="Gene3D" id="3.60.40.10">
    <property type="entry name" value="PPM-type phosphatase domain"/>
    <property type="match status" value="1"/>
</dbReference>
<dbReference type="InterPro" id="IPR036457">
    <property type="entry name" value="PPM-type-like_dom_sf"/>
</dbReference>
<name>A0A1F4TKH9_UNCSA</name>
<dbReference type="PROSITE" id="PS51746">
    <property type="entry name" value="PPM_2"/>
    <property type="match status" value="1"/>
</dbReference>
<organism evidence="2 3">
    <name type="scientific">candidate division WOR-1 bacterium RIFOXYC2_FULL_41_25</name>
    <dbReference type="NCBI Taxonomy" id="1802586"/>
    <lineage>
        <taxon>Bacteria</taxon>
        <taxon>Bacillati</taxon>
        <taxon>Saganbacteria</taxon>
    </lineage>
</organism>
<gene>
    <name evidence="2" type="ORF">A2462_07385</name>
</gene>
<comment type="caution">
    <text evidence="2">The sequence shown here is derived from an EMBL/GenBank/DDBJ whole genome shotgun (WGS) entry which is preliminary data.</text>
</comment>
<dbReference type="InterPro" id="IPR001932">
    <property type="entry name" value="PPM-type_phosphatase-like_dom"/>
</dbReference>
<dbReference type="Proteomes" id="UP000177309">
    <property type="component" value="Unassembled WGS sequence"/>
</dbReference>
<evidence type="ECO:0000313" key="2">
    <source>
        <dbReference type="EMBL" id="OGC33232.1"/>
    </source>
</evidence>
<dbReference type="SUPFAM" id="SSF81606">
    <property type="entry name" value="PP2C-like"/>
    <property type="match status" value="1"/>
</dbReference>
<dbReference type="EMBL" id="MEUI01000038">
    <property type="protein sequence ID" value="OGC33232.1"/>
    <property type="molecule type" value="Genomic_DNA"/>
</dbReference>
<reference evidence="2 3" key="1">
    <citation type="journal article" date="2016" name="Nat. Commun.">
        <title>Thousands of microbial genomes shed light on interconnected biogeochemical processes in an aquifer system.</title>
        <authorList>
            <person name="Anantharaman K."/>
            <person name="Brown C.T."/>
            <person name="Hug L.A."/>
            <person name="Sharon I."/>
            <person name="Castelle C.J."/>
            <person name="Probst A.J."/>
            <person name="Thomas B.C."/>
            <person name="Singh A."/>
            <person name="Wilkins M.J."/>
            <person name="Karaoz U."/>
            <person name="Brodie E.L."/>
            <person name="Williams K.H."/>
            <person name="Hubbard S.S."/>
            <person name="Banfield J.F."/>
        </authorList>
    </citation>
    <scope>NUCLEOTIDE SEQUENCE [LARGE SCALE GENOMIC DNA]</scope>
</reference>
<proteinExistence type="predicted"/>
<dbReference type="SMART" id="SM00332">
    <property type="entry name" value="PP2Cc"/>
    <property type="match status" value="1"/>
</dbReference>
<sequence length="414" mass="45844">MLIVTDAAILPIRPQVRQYLEQKGFPNTRRNRAIVARRFKGNALIATPKMLRLLAGETYARLALQRLGLLAPAGTIIMADEKIAESASKTSAVSTAIMGRKEQQDATIVFPNDKGGAVIDGMGGHSGGAIAARLAAQELAKIDTSINRETRLRKNIEKAIKAANQAIIDYIIEHAIEVLYREQGTIITKKDACKFLVAYNKFREAVALDPDLEPNEEAGMMLFLKQKGVPVDMGCCFALGIRLDNKLITYWNGDVRGYLKGSTSTIQLITLDHNFVVNSVWRGQNSARTATSWGIDEGEWEQRQTTPPFEADLFIQFAHTSGFTRMKTIGDSISTLLGPYNLRSEEPRFFESAETEIENGDTFILASDGYDKADILNRLMLLSGSAKDQVEALRQELPTQVQGHDNSTVYLQQF</sequence>
<protein>
    <recommendedName>
        <fullName evidence="1">PPM-type phosphatase domain-containing protein</fullName>
    </recommendedName>
</protein>
<feature type="domain" description="PPM-type phosphatase" evidence="1">
    <location>
        <begin position="89"/>
        <end position="414"/>
    </location>
</feature>
<evidence type="ECO:0000259" key="1">
    <source>
        <dbReference type="PROSITE" id="PS51746"/>
    </source>
</evidence>
<evidence type="ECO:0000313" key="3">
    <source>
        <dbReference type="Proteomes" id="UP000177309"/>
    </source>
</evidence>
<dbReference type="AlphaFoldDB" id="A0A1F4TKH9"/>